<keyword evidence="2" id="KW-0479">Metal-binding</keyword>
<dbReference type="GO" id="GO:0016020">
    <property type="term" value="C:membrane"/>
    <property type="evidence" value="ECO:0007669"/>
    <property type="project" value="InterPro"/>
</dbReference>
<dbReference type="PROSITE" id="PS51296">
    <property type="entry name" value="RIESKE"/>
    <property type="match status" value="1"/>
</dbReference>
<dbReference type="RefSeq" id="WP_108972417.1">
    <property type="nucleotide sequence ID" value="NZ_CP022188.1"/>
</dbReference>
<dbReference type="InterPro" id="IPR036922">
    <property type="entry name" value="Rieske_2Fe-2S_sf"/>
</dbReference>
<proteinExistence type="predicted"/>
<dbReference type="InterPro" id="IPR014349">
    <property type="entry name" value="Rieske_Fe-S_prot"/>
</dbReference>
<protein>
    <submittedName>
        <fullName evidence="8">Rieske iron-sulfur protein</fullName>
    </submittedName>
</protein>
<accession>A0A2U8H1L3</accession>
<sequence length="202" mass="21465">MEHGQKDGTASCGAMCNKTRRTALKLCAGAVVGWVTAPRNNAMADTPDSDQLQIGDRLVVADAETGAHKPLALSELTVGGKPVIAYPFDAASGTIRDGSRLNRVLLLRLDPSSLDERTRAMSADGVLAYSAVCTHQGCDLAEYNPTENVLFCFCHFSTFRPTHRGEVVSGPAPRNLPMLPLRLEGGQLVVADAFTSRPGATL</sequence>
<keyword evidence="1" id="KW-0001">2Fe-2S</keyword>
<dbReference type="PANTHER" id="PTHR10134">
    <property type="entry name" value="CYTOCHROME B-C1 COMPLEX SUBUNIT RIESKE, MITOCHONDRIAL"/>
    <property type="match status" value="1"/>
</dbReference>
<evidence type="ECO:0000259" key="7">
    <source>
        <dbReference type="PROSITE" id="PS51296"/>
    </source>
</evidence>
<dbReference type="InterPro" id="IPR005805">
    <property type="entry name" value="Rieske_Fe-S_prot_C"/>
</dbReference>
<keyword evidence="4" id="KW-0411">Iron-sulfur</keyword>
<dbReference type="GO" id="GO:0051537">
    <property type="term" value="F:2 iron, 2 sulfur cluster binding"/>
    <property type="evidence" value="ECO:0007669"/>
    <property type="project" value="UniProtKB-KW"/>
</dbReference>
<evidence type="ECO:0000256" key="2">
    <source>
        <dbReference type="ARBA" id="ARBA00022723"/>
    </source>
</evidence>
<dbReference type="Gene3D" id="2.102.10.10">
    <property type="entry name" value="Rieske [2Fe-2S] iron-sulphur domain"/>
    <property type="match status" value="1"/>
</dbReference>
<dbReference type="AlphaFoldDB" id="A0A2U8H1L3"/>
<evidence type="ECO:0000256" key="3">
    <source>
        <dbReference type="ARBA" id="ARBA00023004"/>
    </source>
</evidence>
<keyword evidence="3" id="KW-0408">Iron</keyword>
<dbReference type="InterPro" id="IPR017941">
    <property type="entry name" value="Rieske_2Fe-2S"/>
</dbReference>
<evidence type="ECO:0000256" key="4">
    <source>
        <dbReference type="ARBA" id="ARBA00023014"/>
    </source>
</evidence>
<dbReference type="Pfam" id="PF00355">
    <property type="entry name" value="Rieske"/>
    <property type="match status" value="1"/>
</dbReference>
<dbReference type="SUPFAM" id="SSF50022">
    <property type="entry name" value="ISP domain"/>
    <property type="match status" value="1"/>
</dbReference>
<comment type="cofactor">
    <cofactor evidence="6">
        <name>[2Fe-2S] cluster</name>
        <dbReference type="ChEBI" id="CHEBI:190135"/>
    </cofactor>
</comment>
<gene>
    <name evidence="8" type="ORF">CEW87_09085</name>
</gene>
<evidence type="ECO:0000256" key="6">
    <source>
        <dbReference type="ARBA" id="ARBA00034078"/>
    </source>
</evidence>
<dbReference type="EMBL" id="CP022188">
    <property type="protein sequence ID" value="AWI79510.1"/>
    <property type="molecule type" value="Genomic_DNA"/>
</dbReference>
<feature type="domain" description="Rieske" evidence="7">
    <location>
        <begin position="122"/>
        <end position="190"/>
    </location>
</feature>
<dbReference type="GO" id="GO:0046872">
    <property type="term" value="F:metal ion binding"/>
    <property type="evidence" value="ECO:0007669"/>
    <property type="project" value="UniProtKB-KW"/>
</dbReference>
<evidence type="ECO:0000256" key="1">
    <source>
        <dbReference type="ARBA" id="ARBA00022714"/>
    </source>
</evidence>
<organism evidence="8 9">
    <name type="scientific">Parazoarcus communis</name>
    <dbReference type="NCBI Taxonomy" id="41977"/>
    <lineage>
        <taxon>Bacteria</taxon>
        <taxon>Pseudomonadati</taxon>
        <taxon>Pseudomonadota</taxon>
        <taxon>Betaproteobacteria</taxon>
        <taxon>Rhodocyclales</taxon>
        <taxon>Zoogloeaceae</taxon>
        <taxon>Parazoarcus</taxon>
    </lineage>
</organism>
<keyword evidence="5" id="KW-1015">Disulfide bond</keyword>
<dbReference type="PRINTS" id="PR00162">
    <property type="entry name" value="RIESKE"/>
</dbReference>
<evidence type="ECO:0000256" key="5">
    <source>
        <dbReference type="ARBA" id="ARBA00023157"/>
    </source>
</evidence>
<name>A0A2U8H1L3_9RHOO</name>
<reference evidence="8 9" key="1">
    <citation type="submission" date="2017-06" db="EMBL/GenBank/DDBJ databases">
        <title>Azoarcus sp. TSNA42 complete genome sequence.</title>
        <authorList>
            <person name="Woo J.-H."/>
            <person name="Kim H.-S."/>
        </authorList>
    </citation>
    <scope>NUCLEOTIDE SEQUENCE [LARGE SCALE GENOMIC DNA]</scope>
    <source>
        <strain evidence="8 9">TSNA42</strain>
    </source>
</reference>
<evidence type="ECO:0000313" key="9">
    <source>
        <dbReference type="Proteomes" id="UP000244902"/>
    </source>
</evidence>
<dbReference type="OrthoDB" id="9767869at2"/>
<dbReference type="CDD" id="cd03467">
    <property type="entry name" value="Rieske"/>
    <property type="match status" value="1"/>
</dbReference>
<evidence type="ECO:0000313" key="8">
    <source>
        <dbReference type="EMBL" id="AWI79510.1"/>
    </source>
</evidence>
<dbReference type="Proteomes" id="UP000244902">
    <property type="component" value="Chromosome"/>
</dbReference>